<dbReference type="PANTHER" id="PTHR47829:SF1">
    <property type="entry name" value="HAD FAMILY PHOSPHATASE"/>
    <property type="match status" value="1"/>
</dbReference>
<gene>
    <name evidence="2" type="ORF">CA7LBN_002175</name>
</gene>
<reference evidence="2" key="1">
    <citation type="submission" date="2021-06" db="EMBL/GenBank/DDBJ databases">
        <title>Candida auris outbreak in lebanese hospital.</title>
        <authorList>
            <person name="Finianos M."/>
        </authorList>
    </citation>
    <scope>NUCLEOTIDE SEQUENCE</scope>
    <source>
        <strain evidence="2">CA7LBN</strain>
    </source>
</reference>
<dbReference type="InterPro" id="IPR007515">
    <property type="entry name" value="Mss4"/>
</dbReference>
<dbReference type="AlphaFoldDB" id="A0A8F2W0F1"/>
<evidence type="ECO:0000259" key="1">
    <source>
        <dbReference type="Pfam" id="PF01636"/>
    </source>
</evidence>
<protein>
    <recommendedName>
        <fullName evidence="1">Aminoglycoside phosphotransferase domain-containing protein</fullName>
    </recommendedName>
</protein>
<dbReference type="EMBL" id="CP076750">
    <property type="protein sequence ID" value="QWW23374.1"/>
    <property type="molecule type" value="Genomic_DNA"/>
</dbReference>
<dbReference type="GO" id="GO:0007264">
    <property type="term" value="P:small GTPase-mediated signal transduction"/>
    <property type="evidence" value="ECO:0007669"/>
    <property type="project" value="InterPro"/>
</dbReference>
<proteinExistence type="predicted"/>
<dbReference type="Pfam" id="PF01636">
    <property type="entry name" value="APH"/>
    <property type="match status" value="1"/>
</dbReference>
<dbReference type="InterPro" id="IPR011057">
    <property type="entry name" value="Mss4-like_sf"/>
</dbReference>
<sequence>MLDVTDIRNPLDTKAIEQYLTNLPSSATRGSEVPEFKAPFTIKQFRFGQSNPTYLIIDAANKHYVLRRKPSANSKLVSRSAHAIEREFFILDGIYKCNKSVPEERAVPVPKVYVLCEDESVTEAVFYVMEYIEGRPIKRPDLPGVPESEKAKYWDAIMTTISSIHSLDGNELVKYLPAKHFPQFQPEKLTKSKGGPSYFQRQIKTLSGVAQLQSKTVDPIPNFESLIRYTAEHAPKDPSKLTLIHGDCKIDNFLFHPTEPKIIAVLDWELCTFGHPLFDLANFLQPFEMPNELNNAFFRPDKVNMGREIPGSRDAVYEKLRLYQKKLGYPWNDDVPSNNPVDLWTLGVIFGILRLCVISQGVAMRVAKGTASSANAAGFSSLYILLSDLAMEIIDKSSKLIILLNETLAQRRREIANAPAMAQESRNFFELDDVWDFDNIGVSKAAPQLQSSSKVGEIEKVERLLICSECDKGPLGFAGFRNPEDTDVKKLCYYLSCESVAYEEIRT</sequence>
<dbReference type="SUPFAM" id="SSF51316">
    <property type="entry name" value="Mss4-like"/>
    <property type="match status" value="1"/>
</dbReference>
<evidence type="ECO:0000313" key="2">
    <source>
        <dbReference type="EMBL" id="QWW23374.1"/>
    </source>
</evidence>
<dbReference type="InterPro" id="IPR011009">
    <property type="entry name" value="Kinase-like_dom_sf"/>
</dbReference>
<dbReference type="PANTHER" id="PTHR47829">
    <property type="entry name" value="HYDROLASE, PUTATIVE (AFU_ORTHOLOGUE AFUA_1G12880)-RELATED"/>
    <property type="match status" value="1"/>
</dbReference>
<dbReference type="InterPro" id="IPR052898">
    <property type="entry name" value="ACAD10-like"/>
</dbReference>
<dbReference type="Proteomes" id="UP000825438">
    <property type="component" value="Chromosome II"/>
</dbReference>
<dbReference type="GO" id="GO:0005085">
    <property type="term" value="F:guanyl-nucleotide exchange factor activity"/>
    <property type="evidence" value="ECO:0007669"/>
    <property type="project" value="InterPro"/>
</dbReference>
<accession>A0A8F2W0F1</accession>
<organism evidence="2">
    <name type="scientific">Candidozyma auris</name>
    <name type="common">Yeast</name>
    <name type="synonym">Candida auris</name>
    <dbReference type="NCBI Taxonomy" id="498019"/>
    <lineage>
        <taxon>Eukaryota</taxon>
        <taxon>Fungi</taxon>
        <taxon>Dikarya</taxon>
        <taxon>Ascomycota</taxon>
        <taxon>Saccharomycotina</taxon>
        <taxon>Pichiomycetes</taxon>
        <taxon>Metschnikowiaceae</taxon>
        <taxon>Candidozyma</taxon>
    </lineage>
</organism>
<dbReference type="Gene3D" id="3.90.1200.10">
    <property type="match status" value="1"/>
</dbReference>
<dbReference type="Gene3D" id="3.30.200.20">
    <property type="entry name" value="Phosphorylase Kinase, domain 1"/>
    <property type="match status" value="1"/>
</dbReference>
<dbReference type="InterPro" id="IPR041726">
    <property type="entry name" value="ACAD10_11_N"/>
</dbReference>
<dbReference type="SUPFAM" id="SSF56112">
    <property type="entry name" value="Protein kinase-like (PK-like)"/>
    <property type="match status" value="1"/>
</dbReference>
<dbReference type="InterPro" id="IPR002575">
    <property type="entry name" value="Aminoglycoside_PTrfase"/>
</dbReference>
<dbReference type="CDD" id="cd05154">
    <property type="entry name" value="ACAD10_11_N-like"/>
    <property type="match status" value="1"/>
</dbReference>
<dbReference type="Pfam" id="PF04421">
    <property type="entry name" value="Mss4"/>
    <property type="match status" value="1"/>
</dbReference>
<feature type="domain" description="Aminoglycoside phosphotransferase" evidence="1">
    <location>
        <begin position="41"/>
        <end position="289"/>
    </location>
</feature>
<name>A0A8F2W0F1_CANAR</name>
<dbReference type="PROSITE" id="PS51796">
    <property type="entry name" value="MSS4"/>
    <property type="match status" value="1"/>
</dbReference>